<evidence type="ECO:0000256" key="5">
    <source>
        <dbReference type="ARBA" id="ARBA00023136"/>
    </source>
</evidence>
<dbReference type="PANTHER" id="PTHR21716:SF64">
    <property type="entry name" value="AI-2 TRANSPORT PROTEIN TQSA"/>
    <property type="match status" value="1"/>
</dbReference>
<sequence length="408" mass="43656">MALHPTASTPNTSLPGSPLPRALTILLGLAAGVIAITGARELAWLIGPVFLALVIVLLVHPLHTWLRHKKVPEGVALVVLLLAIFGVLLVLGSIMVLAIARLVTVLPDYAAQADGLVDRLREALIAQGINRDYVTAMLADLDMQKVIQRVVPILSGVAGLAMNAIFLLSLLLFLGIDATGAVGRIAAVKRLRPRLGEAFTIFATNTRRFLGVTTVFAVITGFADTLLLLWLDIPLAILWGLLAAICNYIPYVGFVIGLVPPALLALLIGDWPMMLFVIIAFIVLNSLFTSLIQPYFVGDAVGVSMPVTLIALVFWGWVLGPLGAILAIPLTLLVKAILIDTDPSAGWAIALFGSTRAMRHESDAELDEPEPKKRRRGRRGKVTTDDTSSAEREPASVPDLPAAAREDT</sequence>
<evidence type="ECO:0000256" key="6">
    <source>
        <dbReference type="SAM" id="MobiDB-lite"/>
    </source>
</evidence>
<comment type="similarity">
    <text evidence="2">Belongs to the autoinducer-2 exporter (AI-2E) (TC 2.A.86) family.</text>
</comment>
<evidence type="ECO:0000256" key="3">
    <source>
        <dbReference type="ARBA" id="ARBA00022692"/>
    </source>
</evidence>
<feature type="transmembrane region" description="Helical" evidence="7">
    <location>
        <begin position="275"/>
        <end position="297"/>
    </location>
</feature>
<dbReference type="Proteomes" id="UP000007947">
    <property type="component" value="Chromosome"/>
</dbReference>
<dbReference type="OrthoDB" id="9799225at2"/>
<name>F5XHT4_MICPN</name>
<feature type="compositionally biased region" description="Basic residues" evidence="6">
    <location>
        <begin position="372"/>
        <end position="381"/>
    </location>
</feature>
<evidence type="ECO:0008006" key="10">
    <source>
        <dbReference type="Google" id="ProtNLM"/>
    </source>
</evidence>
<feature type="transmembrane region" description="Helical" evidence="7">
    <location>
        <begin position="42"/>
        <end position="62"/>
    </location>
</feature>
<comment type="subcellular location">
    <subcellularLocation>
        <location evidence="1">Membrane</location>
        <topology evidence="1">Multi-pass membrane protein</topology>
    </subcellularLocation>
</comment>
<dbReference type="RefSeq" id="WP_013861118.1">
    <property type="nucleotide sequence ID" value="NC_015635.1"/>
</dbReference>
<dbReference type="HOGENOM" id="CLU_031275_0_4_11"/>
<dbReference type="STRING" id="1032480.MLP_02150"/>
<feature type="transmembrane region" description="Helical" evidence="7">
    <location>
        <begin position="309"/>
        <end position="334"/>
    </location>
</feature>
<protein>
    <recommendedName>
        <fullName evidence="10">AI-2E family transporter</fullName>
    </recommendedName>
</protein>
<evidence type="ECO:0000256" key="1">
    <source>
        <dbReference type="ARBA" id="ARBA00004141"/>
    </source>
</evidence>
<feature type="region of interest" description="Disordered" evidence="6">
    <location>
        <begin position="361"/>
        <end position="408"/>
    </location>
</feature>
<evidence type="ECO:0000256" key="2">
    <source>
        <dbReference type="ARBA" id="ARBA00009773"/>
    </source>
</evidence>
<dbReference type="KEGG" id="mph:MLP_02150"/>
<reference evidence="8 9" key="1">
    <citation type="submission" date="2011-05" db="EMBL/GenBank/DDBJ databases">
        <title>Whole genome sequence of Microlunatus phosphovorus NM-1.</title>
        <authorList>
            <person name="Hosoyama A."/>
            <person name="Sasaki K."/>
            <person name="Harada T."/>
            <person name="Igarashi R."/>
            <person name="Kawakoshi A."/>
            <person name="Sasagawa M."/>
            <person name="Fukada J."/>
            <person name="Nakamura S."/>
            <person name="Katano Y."/>
            <person name="Hanada S."/>
            <person name="Kamagata Y."/>
            <person name="Nakamura N."/>
            <person name="Yamazaki S."/>
            <person name="Fujita N."/>
        </authorList>
    </citation>
    <scope>NUCLEOTIDE SEQUENCE [LARGE SCALE GENOMIC DNA]</scope>
    <source>
        <strain evidence="9">ATCC 700054 / DSM 10555 / JCM 9379 / NBRC 101784 / NCIMB 13414 / VKM Ac-1990 / NM-1</strain>
    </source>
</reference>
<organism evidence="8 9">
    <name type="scientific">Microlunatus phosphovorus (strain ATCC 700054 / DSM 10555 / JCM 9379 / NBRC 101784 / NCIMB 13414 / VKM Ac-1990 / NM-1)</name>
    <dbReference type="NCBI Taxonomy" id="1032480"/>
    <lineage>
        <taxon>Bacteria</taxon>
        <taxon>Bacillati</taxon>
        <taxon>Actinomycetota</taxon>
        <taxon>Actinomycetes</taxon>
        <taxon>Propionibacteriales</taxon>
        <taxon>Propionibacteriaceae</taxon>
        <taxon>Microlunatus</taxon>
    </lineage>
</organism>
<gene>
    <name evidence="8" type="ordered locus">MLP_02150</name>
</gene>
<evidence type="ECO:0000256" key="4">
    <source>
        <dbReference type="ARBA" id="ARBA00022989"/>
    </source>
</evidence>
<evidence type="ECO:0000313" key="8">
    <source>
        <dbReference type="EMBL" id="BAK33229.1"/>
    </source>
</evidence>
<keyword evidence="5 7" id="KW-0472">Membrane</keyword>
<feature type="transmembrane region" description="Helical" evidence="7">
    <location>
        <begin position="164"/>
        <end position="188"/>
    </location>
</feature>
<feature type="transmembrane region" description="Helical" evidence="7">
    <location>
        <begin position="209"/>
        <end position="231"/>
    </location>
</feature>
<dbReference type="Pfam" id="PF01594">
    <property type="entry name" value="AI-2E_transport"/>
    <property type="match status" value="1"/>
</dbReference>
<feature type="transmembrane region" description="Helical" evidence="7">
    <location>
        <begin position="237"/>
        <end position="268"/>
    </location>
</feature>
<dbReference type="InterPro" id="IPR002549">
    <property type="entry name" value="AI-2E-like"/>
</dbReference>
<dbReference type="eggNOG" id="COG0628">
    <property type="taxonomic scope" value="Bacteria"/>
</dbReference>
<evidence type="ECO:0000256" key="7">
    <source>
        <dbReference type="SAM" id="Phobius"/>
    </source>
</evidence>
<proteinExistence type="inferred from homology"/>
<keyword evidence="3 7" id="KW-0812">Transmembrane</keyword>
<accession>F5XHT4</accession>
<dbReference type="EMBL" id="AP012204">
    <property type="protein sequence ID" value="BAK33229.1"/>
    <property type="molecule type" value="Genomic_DNA"/>
</dbReference>
<evidence type="ECO:0000313" key="9">
    <source>
        <dbReference type="Proteomes" id="UP000007947"/>
    </source>
</evidence>
<feature type="transmembrane region" description="Helical" evidence="7">
    <location>
        <begin position="74"/>
        <end position="100"/>
    </location>
</feature>
<dbReference type="GO" id="GO:0055085">
    <property type="term" value="P:transmembrane transport"/>
    <property type="evidence" value="ECO:0007669"/>
    <property type="project" value="TreeGrafter"/>
</dbReference>
<keyword evidence="4 7" id="KW-1133">Transmembrane helix</keyword>
<dbReference type="PANTHER" id="PTHR21716">
    <property type="entry name" value="TRANSMEMBRANE PROTEIN"/>
    <property type="match status" value="1"/>
</dbReference>
<dbReference type="AlphaFoldDB" id="F5XHT4"/>
<feature type="transmembrane region" description="Helical" evidence="7">
    <location>
        <begin position="19"/>
        <end position="36"/>
    </location>
</feature>
<dbReference type="GO" id="GO:0016020">
    <property type="term" value="C:membrane"/>
    <property type="evidence" value="ECO:0007669"/>
    <property type="project" value="UniProtKB-SubCell"/>
</dbReference>
<keyword evidence="9" id="KW-1185">Reference proteome</keyword>